<dbReference type="PROSITE" id="PS00777">
    <property type="entry name" value="GH11_2"/>
    <property type="match status" value="1"/>
</dbReference>
<reference evidence="17" key="1">
    <citation type="submission" date="2017-09" db="EMBL/GenBank/DDBJ databases">
        <title>Polyketide synthases of a Diaporthe helianthi virulent isolate.</title>
        <authorList>
            <person name="Baroncelli R."/>
        </authorList>
    </citation>
    <scope>NUCLEOTIDE SEQUENCE [LARGE SCALE GENOMIC DNA]</scope>
    <source>
        <strain evidence="17">7/96</strain>
    </source>
</reference>
<dbReference type="InterPro" id="IPR033123">
    <property type="entry name" value="GH11_dom"/>
</dbReference>
<evidence type="ECO:0000256" key="4">
    <source>
        <dbReference type="ARBA" id="ARBA00012590"/>
    </source>
</evidence>
<keyword evidence="18" id="KW-1185">Reference proteome</keyword>
<dbReference type="InterPro" id="IPR001137">
    <property type="entry name" value="Glyco_hydro_11"/>
</dbReference>
<dbReference type="Gene3D" id="2.60.120.180">
    <property type="match status" value="1"/>
</dbReference>
<comment type="similarity">
    <text evidence="3 11 12">Belongs to the glycosyl hydrolase 11 (cellulase G) family.</text>
</comment>
<dbReference type="EMBL" id="MAVT02001996">
    <property type="protein sequence ID" value="POS69781.1"/>
    <property type="molecule type" value="Genomic_DNA"/>
</dbReference>
<evidence type="ECO:0000256" key="10">
    <source>
        <dbReference type="ARBA" id="ARBA00023326"/>
    </source>
</evidence>
<evidence type="ECO:0000259" key="16">
    <source>
        <dbReference type="PROSITE" id="PS51761"/>
    </source>
</evidence>
<dbReference type="PROSITE" id="PS00776">
    <property type="entry name" value="GH11_1"/>
    <property type="match status" value="1"/>
</dbReference>
<evidence type="ECO:0000256" key="8">
    <source>
        <dbReference type="ARBA" id="ARBA00023277"/>
    </source>
</evidence>
<evidence type="ECO:0000259" key="15">
    <source>
        <dbReference type="PROSITE" id="PS51164"/>
    </source>
</evidence>
<keyword evidence="7 11" id="KW-0378">Hydrolase</keyword>
<dbReference type="PROSITE" id="PS51164">
    <property type="entry name" value="CBM1_2"/>
    <property type="match status" value="1"/>
</dbReference>
<dbReference type="GO" id="GO:0030248">
    <property type="term" value="F:cellulose binding"/>
    <property type="evidence" value="ECO:0007669"/>
    <property type="project" value="InterPro"/>
</dbReference>
<evidence type="ECO:0000256" key="9">
    <source>
        <dbReference type="ARBA" id="ARBA00023295"/>
    </source>
</evidence>
<keyword evidence="8 11" id="KW-0119">Carbohydrate metabolism</keyword>
<feature type="region of interest" description="Disordered" evidence="13">
    <location>
        <begin position="249"/>
        <end position="269"/>
    </location>
</feature>
<evidence type="ECO:0000313" key="17">
    <source>
        <dbReference type="EMBL" id="POS69781.1"/>
    </source>
</evidence>
<evidence type="ECO:0000256" key="1">
    <source>
        <dbReference type="ARBA" id="ARBA00000681"/>
    </source>
</evidence>
<comment type="pathway">
    <text evidence="2 11 12">Glycan degradation; xylan degradation.</text>
</comment>
<feature type="active site" description="Proton donor" evidence="11">
    <location>
        <position position="235"/>
    </location>
</feature>
<dbReference type="GO" id="GO:0005576">
    <property type="term" value="C:extracellular region"/>
    <property type="evidence" value="ECO:0007669"/>
    <property type="project" value="InterPro"/>
</dbReference>
<dbReference type="AlphaFoldDB" id="A0A2P5HHP9"/>
<evidence type="ECO:0000256" key="13">
    <source>
        <dbReference type="SAM" id="MobiDB-lite"/>
    </source>
</evidence>
<feature type="domain" description="CBM1" evidence="15">
    <location>
        <begin position="276"/>
        <end position="311"/>
    </location>
</feature>
<keyword evidence="9 11" id="KW-0326">Glycosidase</keyword>
<accession>A0A2P5HHP9</accession>
<dbReference type="InterPro" id="IPR013319">
    <property type="entry name" value="GH11/12"/>
</dbReference>
<dbReference type="InterPro" id="IPR035971">
    <property type="entry name" value="CBD_sf"/>
</dbReference>
<dbReference type="Pfam" id="PF00457">
    <property type="entry name" value="Glyco_hydro_11"/>
    <property type="match status" value="1"/>
</dbReference>
<dbReference type="Pfam" id="PF00734">
    <property type="entry name" value="CBM_1"/>
    <property type="match status" value="1"/>
</dbReference>
<evidence type="ECO:0000313" key="18">
    <source>
        <dbReference type="Proteomes" id="UP000094444"/>
    </source>
</evidence>
<name>A0A2P5HHP9_DIAHE</name>
<evidence type="ECO:0000256" key="2">
    <source>
        <dbReference type="ARBA" id="ARBA00004851"/>
    </source>
</evidence>
<dbReference type="InterPro" id="IPR000254">
    <property type="entry name" value="CBD"/>
</dbReference>
<feature type="chain" id="PRO_5015170090" description="Endo-1,4-beta-xylanase" evidence="14">
    <location>
        <begin position="22"/>
        <end position="311"/>
    </location>
</feature>
<dbReference type="OrthoDB" id="2115822at2759"/>
<comment type="catalytic activity">
    <reaction evidence="1 11 12">
        <text>Endohydrolysis of (1-&gt;4)-beta-D-xylosidic linkages in xylans.</text>
        <dbReference type="EC" id="3.2.1.8"/>
    </reaction>
</comment>
<dbReference type="SUPFAM" id="SSF57180">
    <property type="entry name" value="Cellulose-binding domain"/>
    <property type="match status" value="1"/>
</dbReference>
<gene>
    <name evidence="17" type="ORF">DHEL01_v211825</name>
</gene>
<evidence type="ECO:0000256" key="6">
    <source>
        <dbReference type="ARBA" id="ARBA00022729"/>
    </source>
</evidence>
<dbReference type="InParanoid" id="A0A2P5HHP9"/>
<feature type="signal peptide" evidence="14">
    <location>
        <begin position="1"/>
        <end position="21"/>
    </location>
</feature>
<sequence>MVALTSLLCYLSLLAAGSVLAVPTERGPAFHELLFGGDANVTESSELVARQSQSGTGTHNGFYYSFWTDGGSQVTYTNGPAGQYSVTWGSGGNFVGGKGKWHWDTPRTCWNPGSARQISYSGTYSPNGNSYLAVYGWTRNPLIEYYVVENFGTYNPSTGATRLGSVTSDGGTYDIYRTQRVNQPSIDGTATFYQYWSVRQAKRTGGTVNMANHFNAWTQSGLNLGTHNYQIVATEGYFSTGSATITVGSSAGGGSNDGGAATPPASSPTPPASGGNCAALYGQCGGQGWSGSSCCSSGTCKAANTYYSQCL</sequence>
<evidence type="ECO:0000256" key="7">
    <source>
        <dbReference type="ARBA" id="ARBA00022801"/>
    </source>
</evidence>
<dbReference type="UniPathway" id="UPA00114"/>
<evidence type="ECO:0000256" key="11">
    <source>
        <dbReference type="PROSITE-ProRule" id="PRU01097"/>
    </source>
</evidence>
<dbReference type="GO" id="GO:0031176">
    <property type="term" value="F:endo-1,4-beta-xylanase activity"/>
    <property type="evidence" value="ECO:0007669"/>
    <property type="project" value="UniProtKB-UniRule"/>
</dbReference>
<dbReference type="InterPro" id="IPR018208">
    <property type="entry name" value="GH11_AS_1"/>
</dbReference>
<protein>
    <recommendedName>
        <fullName evidence="4 11">Endo-1,4-beta-xylanase</fullName>
        <ecNumber evidence="4 11">3.2.1.8</ecNumber>
    </recommendedName>
</protein>
<evidence type="ECO:0000256" key="12">
    <source>
        <dbReference type="RuleBase" id="RU362015"/>
    </source>
</evidence>
<evidence type="ECO:0000256" key="3">
    <source>
        <dbReference type="ARBA" id="ARBA00007792"/>
    </source>
</evidence>
<dbReference type="SMART" id="SM00236">
    <property type="entry name" value="fCBD"/>
    <property type="match status" value="1"/>
</dbReference>
<keyword evidence="6 14" id="KW-0732">Signal</keyword>
<dbReference type="PANTHER" id="PTHR46828:SF3">
    <property type="entry name" value="ENDO-1,4-BETA-XYLANASE"/>
    <property type="match status" value="1"/>
</dbReference>
<dbReference type="SUPFAM" id="SSF49899">
    <property type="entry name" value="Concanavalin A-like lectins/glucanases"/>
    <property type="match status" value="1"/>
</dbReference>
<dbReference type="InterPro" id="IPR013320">
    <property type="entry name" value="ConA-like_dom_sf"/>
</dbReference>
<feature type="active site" description="Nucleophile" evidence="11">
    <location>
        <position position="144"/>
    </location>
</feature>
<evidence type="ECO:0000256" key="5">
    <source>
        <dbReference type="ARBA" id="ARBA00022651"/>
    </source>
</evidence>
<dbReference type="Proteomes" id="UP000094444">
    <property type="component" value="Unassembled WGS sequence"/>
</dbReference>
<proteinExistence type="inferred from homology"/>
<dbReference type="InterPro" id="IPR033119">
    <property type="entry name" value="GH11_AS_2"/>
</dbReference>
<dbReference type="PROSITE" id="PS51761">
    <property type="entry name" value="GH11_3"/>
    <property type="match status" value="1"/>
</dbReference>
<dbReference type="GO" id="GO:0045493">
    <property type="term" value="P:xylan catabolic process"/>
    <property type="evidence" value="ECO:0007669"/>
    <property type="project" value="UniProtKB-UniRule"/>
</dbReference>
<keyword evidence="10 11" id="KW-0624">Polysaccharide degradation</keyword>
<organism evidence="17 18">
    <name type="scientific">Diaporthe helianthi</name>
    <dbReference type="NCBI Taxonomy" id="158607"/>
    <lineage>
        <taxon>Eukaryota</taxon>
        <taxon>Fungi</taxon>
        <taxon>Dikarya</taxon>
        <taxon>Ascomycota</taxon>
        <taxon>Pezizomycotina</taxon>
        <taxon>Sordariomycetes</taxon>
        <taxon>Sordariomycetidae</taxon>
        <taxon>Diaporthales</taxon>
        <taxon>Diaporthaceae</taxon>
        <taxon>Diaporthe</taxon>
    </lineage>
</organism>
<keyword evidence="5 11" id="KW-0858">Xylan degradation</keyword>
<evidence type="ECO:0000256" key="14">
    <source>
        <dbReference type="SAM" id="SignalP"/>
    </source>
</evidence>
<dbReference type="PRINTS" id="PR00911">
    <property type="entry name" value="GLHYDRLASE11"/>
</dbReference>
<dbReference type="EC" id="3.2.1.8" evidence="4 11"/>
<dbReference type="PANTHER" id="PTHR46828">
    <property type="entry name" value="ENDO-1,4-BETA-XYLANASE A-RELATED"/>
    <property type="match status" value="1"/>
</dbReference>
<feature type="domain" description="GH11" evidence="16">
    <location>
        <begin position="50"/>
        <end position="248"/>
    </location>
</feature>
<dbReference type="FunFam" id="2.60.120.180:FF:000001">
    <property type="entry name" value="Endo-1,4-beta-xylanase"/>
    <property type="match status" value="1"/>
</dbReference>
<comment type="caution">
    <text evidence="17">The sequence shown here is derived from an EMBL/GenBank/DDBJ whole genome shotgun (WGS) entry which is preliminary data.</text>
</comment>
<dbReference type="PROSITE" id="PS00562">
    <property type="entry name" value="CBM1_1"/>
    <property type="match status" value="1"/>
</dbReference>